<keyword evidence="2" id="KW-0472">Membrane</keyword>
<feature type="region of interest" description="Disordered" evidence="1">
    <location>
        <begin position="242"/>
        <end position="262"/>
    </location>
</feature>
<accession>A0ABS7ZCG8</accession>
<evidence type="ECO:0000256" key="2">
    <source>
        <dbReference type="SAM" id="Phobius"/>
    </source>
</evidence>
<evidence type="ECO:0000313" key="3">
    <source>
        <dbReference type="EMBL" id="MCA5892147.1"/>
    </source>
</evidence>
<keyword evidence="4" id="KW-1185">Reference proteome</keyword>
<feature type="region of interest" description="Disordered" evidence="1">
    <location>
        <begin position="83"/>
        <end position="123"/>
    </location>
</feature>
<name>A0ABS7ZCG8_9MICO</name>
<sequence length="468" mass="48992">MNTHDHARDDWADARTDETLRRELDALAGLGAMSSGLGDRLDGPLRSVRTRIRRRRAVKQAGLGVTTLAVAGALAVGGATLLPHAPQPLPGPAGTPTPSETTDATDATDPTDPTGADADGRAQGPAAVGLVENDYQPAWLDDTDLVCGMPADTLPANTLELLDDPALGTESSTDGTESVGRWTAPTRLTLEDDGVGDLITAPTLLWVQDGRVVDVGINTAEDGMEPLSTVARERDAVDSTRTACAPEHTDGGGDTYPTDLPPGEYEVRAYAVVRSEDMTRAALVLTEPTEVVVPGPGGDDGRGDGDDAGACSADGLDVETPDWSALPAPVRETAGELLDSALACDDAALTALATVDGTHTNFAGRSAEEFWGLPAAEQHEDVYAILAGLLTGSRWVADPPDDSGPFTYVWPRVATEMWADDAAAWQEAVDAGAVDEAFVDQMRGADGYLGWRLGIHEDGTWRFFVAGD</sequence>
<evidence type="ECO:0000256" key="1">
    <source>
        <dbReference type="SAM" id="MobiDB-lite"/>
    </source>
</evidence>
<keyword evidence="2" id="KW-1133">Transmembrane helix</keyword>
<keyword evidence="2" id="KW-0812">Transmembrane</keyword>
<feature type="compositionally biased region" description="Pro residues" evidence="1">
    <location>
        <begin position="85"/>
        <end position="95"/>
    </location>
</feature>
<gene>
    <name evidence="3" type="ORF">LEP48_02135</name>
</gene>
<feature type="compositionally biased region" description="Low complexity" evidence="1">
    <location>
        <begin position="96"/>
        <end position="117"/>
    </location>
</feature>
<comment type="caution">
    <text evidence="3">The sequence shown here is derived from an EMBL/GenBank/DDBJ whole genome shotgun (WGS) entry which is preliminary data.</text>
</comment>
<reference evidence="3 4" key="1">
    <citation type="submission" date="2021-09" db="EMBL/GenBank/DDBJ databases">
        <title>Isoptericola luteus sp. nov., a novel bacterium isolated from Harbin, the capital city of Heilongjiang province.</title>
        <authorList>
            <person name="Li J."/>
        </authorList>
    </citation>
    <scope>NUCLEOTIDE SEQUENCE [LARGE SCALE GENOMIC DNA]</scope>
    <source>
        <strain evidence="3 4">NEAU-Y5</strain>
    </source>
</reference>
<dbReference type="RefSeq" id="WP_225563859.1">
    <property type="nucleotide sequence ID" value="NZ_JAIXCQ010000001.1"/>
</dbReference>
<evidence type="ECO:0000313" key="4">
    <source>
        <dbReference type="Proteomes" id="UP001319870"/>
    </source>
</evidence>
<protein>
    <submittedName>
        <fullName evidence="3">Uncharacterized protein</fullName>
    </submittedName>
</protein>
<proteinExistence type="predicted"/>
<feature type="transmembrane region" description="Helical" evidence="2">
    <location>
        <begin position="61"/>
        <end position="82"/>
    </location>
</feature>
<feature type="region of interest" description="Disordered" evidence="1">
    <location>
        <begin position="290"/>
        <end position="309"/>
    </location>
</feature>
<dbReference type="EMBL" id="JAIXCQ010000001">
    <property type="protein sequence ID" value="MCA5892147.1"/>
    <property type="molecule type" value="Genomic_DNA"/>
</dbReference>
<dbReference type="Proteomes" id="UP001319870">
    <property type="component" value="Unassembled WGS sequence"/>
</dbReference>
<organism evidence="3 4">
    <name type="scientific">Isoptericola luteus</name>
    <dbReference type="NCBI Taxonomy" id="2879484"/>
    <lineage>
        <taxon>Bacteria</taxon>
        <taxon>Bacillati</taxon>
        <taxon>Actinomycetota</taxon>
        <taxon>Actinomycetes</taxon>
        <taxon>Micrococcales</taxon>
        <taxon>Promicromonosporaceae</taxon>
        <taxon>Isoptericola</taxon>
    </lineage>
</organism>